<feature type="region of interest" description="Disordered" evidence="1">
    <location>
        <begin position="106"/>
        <end position="125"/>
    </location>
</feature>
<proteinExistence type="predicted"/>
<reference evidence="2 3" key="1">
    <citation type="submission" date="2022-05" db="EMBL/GenBank/DDBJ databases">
        <authorList>
            <consortium name="Genoscope - CEA"/>
            <person name="William W."/>
        </authorList>
    </citation>
    <scope>NUCLEOTIDE SEQUENCE [LARGE SCALE GENOMIC DNA]</scope>
</reference>
<feature type="compositionally biased region" description="Basic and acidic residues" evidence="1">
    <location>
        <begin position="65"/>
        <end position="80"/>
    </location>
</feature>
<evidence type="ECO:0000313" key="3">
    <source>
        <dbReference type="Proteomes" id="UP001159427"/>
    </source>
</evidence>
<gene>
    <name evidence="2" type="ORF">PEVE_00013394</name>
</gene>
<feature type="compositionally biased region" description="Basic and acidic residues" evidence="1">
    <location>
        <begin position="30"/>
        <end position="39"/>
    </location>
</feature>
<feature type="compositionally biased region" description="Polar residues" evidence="1">
    <location>
        <begin position="1"/>
        <end position="14"/>
    </location>
</feature>
<evidence type="ECO:0000256" key="1">
    <source>
        <dbReference type="SAM" id="MobiDB-lite"/>
    </source>
</evidence>
<keyword evidence="3" id="KW-1185">Reference proteome</keyword>
<feature type="compositionally biased region" description="Basic residues" evidence="1">
    <location>
        <begin position="48"/>
        <end position="64"/>
    </location>
</feature>
<feature type="region of interest" description="Disordered" evidence="1">
    <location>
        <begin position="1"/>
        <end position="99"/>
    </location>
</feature>
<organism evidence="2 3">
    <name type="scientific">Porites evermanni</name>
    <dbReference type="NCBI Taxonomy" id="104178"/>
    <lineage>
        <taxon>Eukaryota</taxon>
        <taxon>Metazoa</taxon>
        <taxon>Cnidaria</taxon>
        <taxon>Anthozoa</taxon>
        <taxon>Hexacorallia</taxon>
        <taxon>Scleractinia</taxon>
        <taxon>Fungiina</taxon>
        <taxon>Poritidae</taxon>
        <taxon>Porites</taxon>
    </lineage>
</organism>
<feature type="compositionally biased region" description="Low complexity" evidence="1">
    <location>
        <begin position="108"/>
        <end position="125"/>
    </location>
</feature>
<accession>A0ABN8LCW3</accession>
<comment type="caution">
    <text evidence="2">The sequence shown here is derived from an EMBL/GenBank/DDBJ whole genome shotgun (WGS) entry which is preliminary data.</text>
</comment>
<evidence type="ECO:0000313" key="2">
    <source>
        <dbReference type="EMBL" id="CAH3013738.1"/>
    </source>
</evidence>
<dbReference type="Proteomes" id="UP001159427">
    <property type="component" value="Unassembled WGS sequence"/>
</dbReference>
<name>A0ABN8LCW3_9CNID</name>
<protein>
    <submittedName>
        <fullName evidence="2">Uncharacterized protein</fullName>
    </submittedName>
</protein>
<dbReference type="EMBL" id="CALNXI010000002">
    <property type="protein sequence ID" value="CAH3013738.1"/>
    <property type="molecule type" value="Genomic_DNA"/>
</dbReference>
<sequence>MSNQDTQQYTSVTDMENERVSQVDAPPLPEEQHDEKVDLATEPSQPSHKSRSSPSSRRRNYRKRSASESPERSPNRRSPDHSPSSHRRRRNSDYKGVVEEVEVGVGAGAEAGVQGEEGEVQVQEM</sequence>